<dbReference type="InterPro" id="IPR036390">
    <property type="entry name" value="WH_DNA-bd_sf"/>
</dbReference>
<dbReference type="Pfam" id="PF00126">
    <property type="entry name" value="HTH_1"/>
    <property type="match status" value="1"/>
</dbReference>
<proteinExistence type="inferred from homology"/>
<dbReference type="SUPFAM" id="SSF46785">
    <property type="entry name" value="Winged helix' DNA-binding domain"/>
    <property type="match status" value="1"/>
</dbReference>
<evidence type="ECO:0000313" key="7">
    <source>
        <dbReference type="Proteomes" id="UP001496627"/>
    </source>
</evidence>
<dbReference type="InterPro" id="IPR005119">
    <property type="entry name" value="LysR_subst-bd"/>
</dbReference>
<dbReference type="SUPFAM" id="SSF53850">
    <property type="entry name" value="Periplasmic binding protein-like II"/>
    <property type="match status" value="1"/>
</dbReference>
<name>A0ABV0MBX6_9HYPH</name>
<keyword evidence="3" id="KW-0238">DNA-binding</keyword>
<dbReference type="Proteomes" id="UP001496627">
    <property type="component" value="Unassembled WGS sequence"/>
</dbReference>
<comment type="similarity">
    <text evidence="1">Belongs to the LysR transcriptional regulatory family.</text>
</comment>
<dbReference type="PANTHER" id="PTHR30126:SF98">
    <property type="entry name" value="HTH-TYPE TRANSCRIPTIONAL ACTIVATOR BAUR"/>
    <property type="match status" value="1"/>
</dbReference>
<dbReference type="EMBL" id="JBEAAL010000043">
    <property type="protein sequence ID" value="MEQ1409396.1"/>
    <property type="molecule type" value="Genomic_DNA"/>
</dbReference>
<keyword evidence="7" id="KW-1185">Reference proteome</keyword>
<keyword evidence="2" id="KW-0805">Transcription regulation</keyword>
<evidence type="ECO:0000256" key="1">
    <source>
        <dbReference type="ARBA" id="ARBA00009437"/>
    </source>
</evidence>
<gene>
    <name evidence="6" type="ORF">ABK249_31320</name>
</gene>
<evidence type="ECO:0000259" key="5">
    <source>
        <dbReference type="PROSITE" id="PS50931"/>
    </source>
</evidence>
<keyword evidence="4" id="KW-0804">Transcription</keyword>
<dbReference type="InterPro" id="IPR036388">
    <property type="entry name" value="WH-like_DNA-bd_sf"/>
</dbReference>
<evidence type="ECO:0000256" key="4">
    <source>
        <dbReference type="ARBA" id="ARBA00023163"/>
    </source>
</evidence>
<sequence>MNVQNHAIPPLHDVDIRLLRIFKCVVECGGLSAAEYTLGIGRSAISKHLSDLEARLTVRLCERGRSGFSITSYGETVYRATIELLDALDLFRAQISTAKGTLTGSIDICIMHGVYLEDGNPLAQALGKFADRPGCVTLNVRSASSEEAEEAVATRRANVAVTCSNSGLAGLSYRPVGMHRFALYAAARHTLAQTPEEAKATDLADLDVVARAYLRREQRLLRGGRSTAIANDLEAGLELILSGRFVGILPEHLAKPWVATGQLVRLSTPVVPDEEATFIVYRSKSRNLPVIQTIAEDIVKAYTRAKTHIGAAGGK</sequence>
<dbReference type="RefSeq" id="WP_227705498.1">
    <property type="nucleotide sequence ID" value="NZ_JBEAAL010000043.1"/>
</dbReference>
<dbReference type="PANTHER" id="PTHR30126">
    <property type="entry name" value="HTH-TYPE TRANSCRIPTIONAL REGULATOR"/>
    <property type="match status" value="1"/>
</dbReference>
<evidence type="ECO:0000256" key="3">
    <source>
        <dbReference type="ARBA" id="ARBA00023125"/>
    </source>
</evidence>
<dbReference type="Pfam" id="PF03466">
    <property type="entry name" value="LysR_substrate"/>
    <property type="match status" value="1"/>
</dbReference>
<organism evidence="6 7">
    <name type="scientific">Neorhizobium phenanthreniclasticum</name>
    <dbReference type="NCBI Taxonomy" id="3157917"/>
    <lineage>
        <taxon>Bacteria</taxon>
        <taxon>Pseudomonadati</taxon>
        <taxon>Pseudomonadota</taxon>
        <taxon>Alphaproteobacteria</taxon>
        <taxon>Hyphomicrobiales</taxon>
        <taxon>Rhizobiaceae</taxon>
        <taxon>Rhizobium/Agrobacterium group</taxon>
        <taxon>Neorhizobium</taxon>
    </lineage>
</organism>
<dbReference type="Gene3D" id="3.40.190.290">
    <property type="match status" value="1"/>
</dbReference>
<evidence type="ECO:0000256" key="2">
    <source>
        <dbReference type="ARBA" id="ARBA00023015"/>
    </source>
</evidence>
<evidence type="ECO:0000313" key="6">
    <source>
        <dbReference type="EMBL" id="MEQ1409396.1"/>
    </source>
</evidence>
<accession>A0ABV0MBX6</accession>
<protein>
    <submittedName>
        <fullName evidence="6">LysR family transcriptional regulator</fullName>
    </submittedName>
</protein>
<reference evidence="6 7" key="1">
    <citation type="submission" date="2024-05" db="EMBL/GenBank/DDBJ databases">
        <title>Neorhizobium sp. Rsf11, a plant growth promoting and heavy metal resistant PAH-degrader.</title>
        <authorList>
            <person name="Golubev S.N."/>
            <person name="Muratova A.Y."/>
            <person name="Markelova M.I."/>
        </authorList>
    </citation>
    <scope>NUCLEOTIDE SEQUENCE [LARGE SCALE GENOMIC DNA]</scope>
    <source>
        <strain evidence="6 7">Rsf11</strain>
    </source>
</reference>
<dbReference type="PROSITE" id="PS50931">
    <property type="entry name" value="HTH_LYSR"/>
    <property type="match status" value="1"/>
</dbReference>
<dbReference type="Gene3D" id="1.10.10.10">
    <property type="entry name" value="Winged helix-like DNA-binding domain superfamily/Winged helix DNA-binding domain"/>
    <property type="match status" value="1"/>
</dbReference>
<feature type="domain" description="HTH lysR-type" evidence="5">
    <location>
        <begin position="14"/>
        <end position="71"/>
    </location>
</feature>
<dbReference type="InterPro" id="IPR000847">
    <property type="entry name" value="LysR_HTH_N"/>
</dbReference>
<comment type="caution">
    <text evidence="6">The sequence shown here is derived from an EMBL/GenBank/DDBJ whole genome shotgun (WGS) entry which is preliminary data.</text>
</comment>